<dbReference type="Proteomes" id="UP001352263">
    <property type="component" value="Unassembled WGS sequence"/>
</dbReference>
<reference evidence="2 3" key="1">
    <citation type="submission" date="2023-10" db="EMBL/GenBank/DDBJ databases">
        <title>Noviherbaspirillum sp. CPCC 100848 genome assembly.</title>
        <authorList>
            <person name="Li X.Y."/>
            <person name="Fang X.M."/>
        </authorList>
    </citation>
    <scope>NUCLEOTIDE SEQUENCE [LARGE SCALE GENOMIC DNA]</scope>
    <source>
        <strain evidence="2 3">CPCC 100848</strain>
    </source>
</reference>
<evidence type="ECO:0000313" key="3">
    <source>
        <dbReference type="Proteomes" id="UP001352263"/>
    </source>
</evidence>
<accession>A0ABU6JJK0</accession>
<comment type="caution">
    <text evidence="2">The sequence shown here is derived from an EMBL/GenBank/DDBJ whole genome shotgun (WGS) entry which is preliminary data.</text>
</comment>
<dbReference type="RefSeq" id="WP_326510443.1">
    <property type="nucleotide sequence ID" value="NZ_JAWIIV010000087.1"/>
</dbReference>
<keyword evidence="3" id="KW-1185">Reference proteome</keyword>
<organism evidence="2 3">
    <name type="scientific">Noviherbaspirillum album</name>
    <dbReference type="NCBI Taxonomy" id="3080276"/>
    <lineage>
        <taxon>Bacteria</taxon>
        <taxon>Pseudomonadati</taxon>
        <taxon>Pseudomonadota</taxon>
        <taxon>Betaproteobacteria</taxon>
        <taxon>Burkholderiales</taxon>
        <taxon>Oxalobacteraceae</taxon>
        <taxon>Noviherbaspirillum</taxon>
    </lineage>
</organism>
<evidence type="ECO:0000256" key="1">
    <source>
        <dbReference type="SAM" id="SignalP"/>
    </source>
</evidence>
<evidence type="ECO:0000313" key="2">
    <source>
        <dbReference type="EMBL" id="MEC4723841.1"/>
    </source>
</evidence>
<sequence length="207" mass="23098">MKNTVSKAVLAIFLLATAVFSYAAKPLIPLSKQPLASTKIDLALEKIIQESPNGVSVKIFKERSFYLQRFDTEVIAGEIFGGTVGHPNDCFVYIKSKRKEEKIFKMSQKSDQLWHCAGEPVFEAKSIRERDDLLILGMYLFQAPSGDSFYLPQVIQVTKDGKAHTGDIDHCVDNKTDEEAVSSMNELSKIAAKCIFELGKLEKTTTK</sequence>
<proteinExistence type="predicted"/>
<dbReference type="EMBL" id="JAWIIV010000087">
    <property type="protein sequence ID" value="MEC4723841.1"/>
    <property type="molecule type" value="Genomic_DNA"/>
</dbReference>
<evidence type="ECO:0008006" key="4">
    <source>
        <dbReference type="Google" id="ProtNLM"/>
    </source>
</evidence>
<name>A0ABU6JJK0_9BURK</name>
<feature type="chain" id="PRO_5046120573" description="Methanolan biosynthesis EpsI domain-containing protein" evidence="1">
    <location>
        <begin position="24"/>
        <end position="207"/>
    </location>
</feature>
<gene>
    <name evidence="2" type="ORF">RY831_32550</name>
</gene>
<protein>
    <recommendedName>
        <fullName evidence="4">Methanolan biosynthesis EpsI domain-containing protein</fullName>
    </recommendedName>
</protein>
<feature type="signal peptide" evidence="1">
    <location>
        <begin position="1"/>
        <end position="23"/>
    </location>
</feature>
<keyword evidence="1" id="KW-0732">Signal</keyword>